<reference evidence="6 7" key="1">
    <citation type="submission" date="2018-05" db="EMBL/GenBank/DDBJ databases">
        <authorList>
            <person name="Goeker M."/>
            <person name="Huntemann M."/>
            <person name="Clum A."/>
            <person name="Pillay M."/>
            <person name="Palaniappan K."/>
            <person name="Varghese N."/>
            <person name="Mikhailova N."/>
            <person name="Stamatis D."/>
            <person name="Reddy T."/>
            <person name="Daum C."/>
            <person name="Shapiro N."/>
            <person name="Ivanova N."/>
            <person name="Kyrpides N."/>
            <person name="Woyke T."/>
        </authorList>
    </citation>
    <scope>NUCLEOTIDE SEQUENCE [LARGE SCALE GENOMIC DNA]</scope>
    <source>
        <strain evidence="6 7">DSM 26524</strain>
    </source>
</reference>
<dbReference type="InterPro" id="IPR016035">
    <property type="entry name" value="Acyl_Trfase/lysoPLipase"/>
</dbReference>
<dbReference type="Gene3D" id="3.40.1090.10">
    <property type="entry name" value="Cytosolic phospholipase A2 catalytic domain"/>
    <property type="match status" value="2"/>
</dbReference>
<dbReference type="GO" id="GO:0016787">
    <property type="term" value="F:hydrolase activity"/>
    <property type="evidence" value="ECO:0007669"/>
    <property type="project" value="UniProtKB-UniRule"/>
</dbReference>
<dbReference type="SUPFAM" id="SSF52151">
    <property type="entry name" value="FabD/lysophospholipase-like"/>
    <property type="match status" value="1"/>
</dbReference>
<dbReference type="Proteomes" id="UP000245412">
    <property type="component" value="Unassembled WGS sequence"/>
</dbReference>
<organism evidence="6 7">
    <name type="scientific">Murimonas intestini</name>
    <dbReference type="NCBI Taxonomy" id="1337051"/>
    <lineage>
        <taxon>Bacteria</taxon>
        <taxon>Bacillati</taxon>
        <taxon>Bacillota</taxon>
        <taxon>Clostridia</taxon>
        <taxon>Lachnospirales</taxon>
        <taxon>Lachnospiraceae</taxon>
        <taxon>Murimonas</taxon>
    </lineage>
</organism>
<dbReference type="InterPro" id="IPR045943">
    <property type="entry name" value="DUF6363"/>
</dbReference>
<feature type="active site" description="Nucleophile" evidence="4">
    <location>
        <position position="46"/>
    </location>
</feature>
<dbReference type="PANTHER" id="PTHR14226">
    <property type="entry name" value="NEUROPATHY TARGET ESTERASE/SWISS CHEESE D.MELANOGASTER"/>
    <property type="match status" value="1"/>
</dbReference>
<comment type="caution">
    <text evidence="4">Lacks conserved residue(s) required for the propagation of feature annotation.</text>
</comment>
<dbReference type="Pfam" id="PF19890">
    <property type="entry name" value="DUF6363"/>
    <property type="match status" value="1"/>
</dbReference>
<dbReference type="PROSITE" id="PS51635">
    <property type="entry name" value="PNPLA"/>
    <property type="match status" value="1"/>
</dbReference>
<dbReference type="GO" id="GO:0016042">
    <property type="term" value="P:lipid catabolic process"/>
    <property type="evidence" value="ECO:0007669"/>
    <property type="project" value="UniProtKB-UniRule"/>
</dbReference>
<keyword evidence="7" id="KW-1185">Reference proteome</keyword>
<dbReference type="InterPro" id="IPR037483">
    <property type="entry name" value="YjjU-like"/>
</dbReference>
<dbReference type="EMBL" id="QGGY01000005">
    <property type="protein sequence ID" value="PWJ76115.1"/>
    <property type="molecule type" value="Genomic_DNA"/>
</dbReference>
<feature type="active site" description="Proton acceptor" evidence="4">
    <location>
        <position position="167"/>
    </location>
</feature>
<keyword evidence="1 4" id="KW-0378">Hydrolase</keyword>
<evidence type="ECO:0000256" key="3">
    <source>
        <dbReference type="ARBA" id="ARBA00023098"/>
    </source>
</evidence>
<dbReference type="AlphaFoldDB" id="A0AB73T4Z8"/>
<dbReference type="Pfam" id="PF01734">
    <property type="entry name" value="Patatin"/>
    <property type="match status" value="1"/>
</dbReference>
<keyword evidence="2 4" id="KW-0442">Lipid degradation</keyword>
<comment type="caution">
    <text evidence="6">The sequence shown here is derived from an EMBL/GenBank/DDBJ whole genome shotgun (WGS) entry which is preliminary data.</text>
</comment>
<evidence type="ECO:0000313" key="7">
    <source>
        <dbReference type="Proteomes" id="UP000245412"/>
    </source>
</evidence>
<dbReference type="InterPro" id="IPR002641">
    <property type="entry name" value="PNPLA_dom"/>
</dbReference>
<gene>
    <name evidence="6" type="ORF">C7383_105150</name>
</gene>
<name>A0AB73T4Z8_9FIRM</name>
<proteinExistence type="predicted"/>
<dbReference type="PANTHER" id="PTHR14226:SF25">
    <property type="entry name" value="PHOSPHOESTERASE"/>
    <property type="match status" value="1"/>
</dbReference>
<protein>
    <submittedName>
        <fullName evidence="6">Patatin/cPLA2 family phospholipase</fullName>
    </submittedName>
</protein>
<sequence>MEEKNRYMKNTGLILEGGANRGVFTAGVLDCMQDYGVYLPYIAAVSAGSFNAMDYAARQRGRSRDCMIPNGRNRPPIHWTHFFRKRAMIDFDLAFDEYPNKLLPFDYKAYEESGVTCEYVATDCRTGQAAYLSEKHDGKRLMQIARASCSVPYVCPMTRLDGHLYLDGGISDSIPVRHAMELGYEKNIVVLTREKEYRKPTAGRSRWITYMMYRNYPMLAEQLESRNRRYNETIEYLEELEAKQRILIIRPYKVLVSRADNNTERLQAFYRQGYETAEQRMKEIQDFVLG</sequence>
<dbReference type="InterPro" id="IPR050301">
    <property type="entry name" value="NTE"/>
</dbReference>
<evidence type="ECO:0000259" key="5">
    <source>
        <dbReference type="PROSITE" id="PS51635"/>
    </source>
</evidence>
<evidence type="ECO:0000313" key="6">
    <source>
        <dbReference type="EMBL" id="PWJ76115.1"/>
    </source>
</evidence>
<evidence type="ECO:0000256" key="4">
    <source>
        <dbReference type="PROSITE-ProRule" id="PRU01161"/>
    </source>
</evidence>
<feature type="short sequence motif" description="DGA/G" evidence="4">
    <location>
        <begin position="167"/>
        <end position="169"/>
    </location>
</feature>
<dbReference type="RefSeq" id="WP_257497603.1">
    <property type="nucleotide sequence ID" value="NZ_JANKBI010000003.1"/>
</dbReference>
<accession>A0AB73T4Z8</accession>
<feature type="domain" description="PNPLA" evidence="5">
    <location>
        <begin position="13"/>
        <end position="180"/>
    </location>
</feature>
<evidence type="ECO:0000256" key="2">
    <source>
        <dbReference type="ARBA" id="ARBA00022963"/>
    </source>
</evidence>
<keyword evidence="3 4" id="KW-0443">Lipid metabolism</keyword>
<evidence type="ECO:0000256" key="1">
    <source>
        <dbReference type="ARBA" id="ARBA00022801"/>
    </source>
</evidence>
<dbReference type="CDD" id="cd07208">
    <property type="entry name" value="Pat_hypo_Ecoli_yjju_like"/>
    <property type="match status" value="1"/>
</dbReference>